<keyword evidence="4" id="KW-1134">Transmembrane beta strand</keyword>
<keyword evidence="6" id="KW-0732">Signal</keyword>
<dbReference type="InterPro" id="IPR036942">
    <property type="entry name" value="Beta-barrel_TonB_sf"/>
</dbReference>
<dbReference type="Proteomes" id="UP000219329">
    <property type="component" value="Unassembled WGS sequence"/>
</dbReference>
<dbReference type="InterPro" id="IPR039426">
    <property type="entry name" value="TonB-dep_rcpt-like"/>
</dbReference>
<evidence type="ECO:0000256" key="12">
    <source>
        <dbReference type="SAM" id="MobiDB-lite"/>
    </source>
</evidence>
<reference evidence="15 16" key="1">
    <citation type="submission" date="2017-08" db="EMBL/GenBank/DDBJ databases">
        <title>Fine stratification of microbial communities through a metagenomic profile of the photic zone.</title>
        <authorList>
            <person name="Haro-Moreno J.M."/>
            <person name="Lopez-Perez M."/>
            <person name="De La Torre J."/>
            <person name="Picazo A."/>
            <person name="Camacho A."/>
            <person name="Rodriguez-Valera F."/>
        </authorList>
    </citation>
    <scope>NUCLEOTIDE SEQUENCE [LARGE SCALE GENOMIC DNA]</scope>
    <source>
        <strain evidence="15">MED-G28</strain>
    </source>
</reference>
<evidence type="ECO:0000256" key="8">
    <source>
        <dbReference type="ARBA" id="ARBA00023136"/>
    </source>
</evidence>
<dbReference type="GO" id="GO:0009279">
    <property type="term" value="C:cell outer membrane"/>
    <property type="evidence" value="ECO:0007669"/>
    <property type="project" value="UniProtKB-SubCell"/>
</dbReference>
<feature type="region of interest" description="Disordered" evidence="12">
    <location>
        <begin position="470"/>
        <end position="490"/>
    </location>
</feature>
<comment type="subcellular location">
    <subcellularLocation>
        <location evidence="1">Cell outer membrane</location>
        <topology evidence="1">Multi-pass membrane protein</topology>
    </subcellularLocation>
</comment>
<evidence type="ECO:0000259" key="14">
    <source>
        <dbReference type="Pfam" id="PF07715"/>
    </source>
</evidence>
<evidence type="ECO:0000256" key="9">
    <source>
        <dbReference type="ARBA" id="ARBA00023170"/>
    </source>
</evidence>
<organism evidence="15 16">
    <name type="scientific">OM182 bacterium MED-G28</name>
    <dbReference type="NCBI Taxonomy" id="1986256"/>
    <lineage>
        <taxon>Bacteria</taxon>
        <taxon>Pseudomonadati</taxon>
        <taxon>Pseudomonadota</taxon>
        <taxon>Gammaproteobacteria</taxon>
        <taxon>OMG group</taxon>
        <taxon>OM182 clade</taxon>
    </lineage>
</organism>
<dbReference type="Gene3D" id="2.40.170.20">
    <property type="entry name" value="TonB-dependent receptor, beta-barrel domain"/>
    <property type="match status" value="1"/>
</dbReference>
<keyword evidence="3" id="KW-0813">Transport</keyword>
<keyword evidence="10" id="KW-0998">Cell outer membrane</keyword>
<dbReference type="SUPFAM" id="SSF56935">
    <property type="entry name" value="Porins"/>
    <property type="match status" value="1"/>
</dbReference>
<evidence type="ECO:0000259" key="13">
    <source>
        <dbReference type="Pfam" id="PF00593"/>
    </source>
</evidence>
<evidence type="ECO:0000256" key="6">
    <source>
        <dbReference type="ARBA" id="ARBA00022729"/>
    </source>
</evidence>
<dbReference type="Pfam" id="PF07715">
    <property type="entry name" value="Plug"/>
    <property type="match status" value="1"/>
</dbReference>
<comment type="caution">
    <text evidence="15">The sequence shown here is derived from an EMBL/GenBank/DDBJ whole genome shotgun (WGS) entry which is preliminary data.</text>
</comment>
<comment type="similarity">
    <text evidence="2">Belongs to the TonB-dependent receptor family. Hemoglobin/haptoglobin binding protein subfamily.</text>
</comment>
<keyword evidence="9" id="KW-0675">Receptor</keyword>
<gene>
    <name evidence="15" type="ORF">CNF02_09085</name>
</gene>
<protein>
    <submittedName>
        <fullName evidence="15">Uncharacterized protein</fullName>
    </submittedName>
</protein>
<dbReference type="EMBL" id="NTJZ01000009">
    <property type="protein sequence ID" value="PDH33333.1"/>
    <property type="molecule type" value="Genomic_DNA"/>
</dbReference>
<keyword evidence="5" id="KW-0812">Transmembrane</keyword>
<evidence type="ECO:0000256" key="10">
    <source>
        <dbReference type="ARBA" id="ARBA00023237"/>
    </source>
</evidence>
<evidence type="ECO:0000313" key="15">
    <source>
        <dbReference type="EMBL" id="PDH33333.1"/>
    </source>
</evidence>
<feature type="domain" description="TonB-dependent receptor plug" evidence="14">
    <location>
        <begin position="53"/>
        <end position="122"/>
    </location>
</feature>
<dbReference type="InterPro" id="IPR037066">
    <property type="entry name" value="Plug_dom_sf"/>
</dbReference>
<evidence type="ECO:0000256" key="2">
    <source>
        <dbReference type="ARBA" id="ARBA00008143"/>
    </source>
</evidence>
<dbReference type="PANTHER" id="PTHR30069:SF29">
    <property type="entry name" value="HEMOGLOBIN AND HEMOGLOBIN-HAPTOGLOBIN-BINDING PROTEIN 1-RELATED"/>
    <property type="match status" value="1"/>
</dbReference>
<evidence type="ECO:0000256" key="3">
    <source>
        <dbReference type="ARBA" id="ARBA00022448"/>
    </source>
</evidence>
<evidence type="ECO:0000256" key="11">
    <source>
        <dbReference type="RuleBase" id="RU003357"/>
    </source>
</evidence>
<keyword evidence="7 11" id="KW-0798">TonB box</keyword>
<evidence type="ECO:0000313" key="16">
    <source>
        <dbReference type="Proteomes" id="UP000219329"/>
    </source>
</evidence>
<evidence type="ECO:0000256" key="1">
    <source>
        <dbReference type="ARBA" id="ARBA00004571"/>
    </source>
</evidence>
<proteinExistence type="inferred from homology"/>
<dbReference type="AlphaFoldDB" id="A0A2A5WAL4"/>
<name>A0A2A5WAL4_9GAMM</name>
<dbReference type="Pfam" id="PF00593">
    <property type="entry name" value="TonB_dep_Rec_b-barrel"/>
    <property type="match status" value="1"/>
</dbReference>
<dbReference type="GO" id="GO:0044718">
    <property type="term" value="P:siderophore transmembrane transport"/>
    <property type="evidence" value="ECO:0007669"/>
    <property type="project" value="TreeGrafter"/>
</dbReference>
<evidence type="ECO:0000256" key="5">
    <source>
        <dbReference type="ARBA" id="ARBA00022692"/>
    </source>
</evidence>
<keyword evidence="8 11" id="KW-0472">Membrane</keyword>
<evidence type="ECO:0000256" key="4">
    <source>
        <dbReference type="ARBA" id="ARBA00022452"/>
    </source>
</evidence>
<evidence type="ECO:0000256" key="7">
    <source>
        <dbReference type="ARBA" id="ARBA00023077"/>
    </source>
</evidence>
<dbReference type="PANTHER" id="PTHR30069">
    <property type="entry name" value="TONB-DEPENDENT OUTER MEMBRANE RECEPTOR"/>
    <property type="match status" value="1"/>
</dbReference>
<sequence>MINHYSTSLRALVLAFLLPFSVSLSYGQLTQPEDPSDDSTIVYPSSYFAEFFPVSANDMLNRIPGIGLALRGGGGGRGLGAGEGEILINGQRITGKNNEGRDQLNRISANQVEYIEIIRGTSEELDIRGGGQVVNVVLLDAPARSSTSLELRADRKQDGTLDPGGQVSVSGQSGDLNYLFSFEAEPNYRNSKAREFSFDPDGNLTETRREETTRDRTEFAASMNLGYNFDRSVIQFNALAEDRTRSPEDRHRIINDLTKNTSRVQTELSDSDRTNWEIGGDYEYSFLNGDRYRFLFIINDRNFGYDRTRFDIEGLASTANLFLAGTGRDRERIARSSYTFDIDNTQRVEFGLEGAQTIRDSTLRMGLDIPGIPSKDFSNLVPVAIENSNSSVEEIRYEPFTVHNWQINDRMTLESSIIYETSTIEQSGDVSRKRDFDFVKPKLDYRYDITPTLQLRAGVEKDVSQLSFSDFSASTDNNDEDKNTQAGNPEIVQEQSWRYELNLEFRLPNDAGVVNSQFWYRDVEDHIDRVDVTTSLDNLQSARGNIGDGNRYGLNLDVSAKLDRIRLPNALLTTGIRLRDSEFTDPFLGIKRRQRNNGRWSLNMGFRHDITSQQLTYGINYSNNSNGSTGRKEFDINDIEERIQKPYLSAYIEKKAFGNLTFRFESRNITENEFCRTRTRFDGAIGDGIVREVEDYCNGNGMELALRVRTTF</sequence>
<feature type="domain" description="TonB-dependent receptor-like beta-barrel" evidence="13">
    <location>
        <begin position="206"/>
        <end position="627"/>
    </location>
</feature>
<dbReference type="GO" id="GO:0015344">
    <property type="term" value="F:siderophore uptake transmembrane transporter activity"/>
    <property type="evidence" value="ECO:0007669"/>
    <property type="project" value="TreeGrafter"/>
</dbReference>
<accession>A0A2A5WAL4</accession>
<dbReference type="InterPro" id="IPR000531">
    <property type="entry name" value="Beta-barrel_TonB"/>
</dbReference>
<dbReference type="Gene3D" id="2.170.130.10">
    <property type="entry name" value="TonB-dependent receptor, plug domain"/>
    <property type="match status" value="1"/>
</dbReference>
<dbReference type="InterPro" id="IPR012910">
    <property type="entry name" value="Plug_dom"/>
</dbReference>